<protein>
    <submittedName>
        <fullName evidence="3">Uncharacterized protein</fullName>
    </submittedName>
</protein>
<evidence type="ECO:0000256" key="1">
    <source>
        <dbReference type="SAM" id="MobiDB-lite"/>
    </source>
</evidence>
<feature type="transmembrane region" description="Helical" evidence="2">
    <location>
        <begin position="125"/>
        <end position="144"/>
    </location>
</feature>
<keyword evidence="2" id="KW-0812">Transmembrane</keyword>
<sequence length="210" mass="22026">MKDHFEKLGQLALQSASSAGRGLTNVQNLAQDITQVTGKDVLNKAVQVSSLAMVAGKSVQQSLVNAMEHETTVAMIEQVKEKSLLLADSATHGAKLVGNQVVDGMRKVEVTLEEHHLEIKEKTETVSMGFGIAAGVATGAAMIGTPILVAAAPVIGVVATVTGAVAGGAHFYSKWKTKKAQANQNQADVPNPIERENESENARGNGMDTQ</sequence>
<feature type="region of interest" description="Disordered" evidence="1">
    <location>
        <begin position="179"/>
        <end position="210"/>
    </location>
</feature>
<keyword evidence="2" id="KW-1133">Transmembrane helix</keyword>
<name>A0ABR6X087_9BURK</name>
<feature type="transmembrane region" description="Helical" evidence="2">
    <location>
        <begin position="150"/>
        <end position="172"/>
    </location>
</feature>
<organism evidence="3 4">
    <name type="scientific">Undibacterium seohonense</name>
    <dbReference type="NCBI Taxonomy" id="1344950"/>
    <lineage>
        <taxon>Bacteria</taxon>
        <taxon>Pseudomonadati</taxon>
        <taxon>Pseudomonadota</taxon>
        <taxon>Betaproteobacteria</taxon>
        <taxon>Burkholderiales</taxon>
        <taxon>Oxalobacteraceae</taxon>
        <taxon>Undibacterium</taxon>
    </lineage>
</organism>
<evidence type="ECO:0000313" key="4">
    <source>
        <dbReference type="Proteomes" id="UP000648257"/>
    </source>
</evidence>
<keyword evidence="2" id="KW-0472">Membrane</keyword>
<comment type="caution">
    <text evidence="3">The sequence shown here is derived from an EMBL/GenBank/DDBJ whole genome shotgun (WGS) entry which is preliminary data.</text>
</comment>
<dbReference type="Proteomes" id="UP000648257">
    <property type="component" value="Unassembled WGS sequence"/>
</dbReference>
<reference evidence="3 4" key="1">
    <citation type="submission" date="2020-08" db="EMBL/GenBank/DDBJ databases">
        <title>Novel species isolated from subtropical streams in China.</title>
        <authorList>
            <person name="Lu H."/>
        </authorList>
    </citation>
    <scope>NUCLEOTIDE SEQUENCE [LARGE SCALE GENOMIC DNA]</scope>
    <source>
        <strain evidence="3 4">KACC 16656</strain>
    </source>
</reference>
<proteinExistence type="predicted"/>
<dbReference type="RefSeq" id="WP_186920483.1">
    <property type="nucleotide sequence ID" value="NZ_JACOFW010000001.1"/>
</dbReference>
<gene>
    <name evidence="3" type="ORF">H8K52_00060</name>
</gene>
<evidence type="ECO:0000313" key="3">
    <source>
        <dbReference type="EMBL" id="MBC3805739.1"/>
    </source>
</evidence>
<accession>A0ABR6X087</accession>
<dbReference type="EMBL" id="JACOFW010000001">
    <property type="protein sequence ID" value="MBC3805739.1"/>
    <property type="molecule type" value="Genomic_DNA"/>
</dbReference>
<keyword evidence="4" id="KW-1185">Reference proteome</keyword>
<evidence type="ECO:0000256" key="2">
    <source>
        <dbReference type="SAM" id="Phobius"/>
    </source>
</evidence>